<protein>
    <submittedName>
        <fullName evidence="2">Uncharacterized protein</fullName>
    </submittedName>
</protein>
<dbReference type="AlphaFoldDB" id="A0A813KP36"/>
<sequence length="114" mass="13408">LLVTTALSLTCIWAWSNFYSTLQSTFISKWAQHYPSNDVVLVWHLFFTAVSWLFMSALYYNQLDRLRVARRNREEFNQQHPIEMVQLGGIITELEQLAASNLEVDVIRDRSVWV</sequence>
<keyword evidence="1" id="KW-0472">Membrane</keyword>
<accession>A0A813KP36</accession>
<evidence type="ECO:0000313" key="3">
    <source>
        <dbReference type="Proteomes" id="UP000626109"/>
    </source>
</evidence>
<dbReference type="Proteomes" id="UP000626109">
    <property type="component" value="Unassembled WGS sequence"/>
</dbReference>
<proteinExistence type="predicted"/>
<feature type="non-terminal residue" evidence="2">
    <location>
        <position position="114"/>
    </location>
</feature>
<feature type="transmembrane region" description="Helical" evidence="1">
    <location>
        <begin position="40"/>
        <end position="61"/>
    </location>
</feature>
<evidence type="ECO:0000313" key="2">
    <source>
        <dbReference type="EMBL" id="CAE8705519.1"/>
    </source>
</evidence>
<reference evidence="2" key="1">
    <citation type="submission" date="2021-02" db="EMBL/GenBank/DDBJ databases">
        <authorList>
            <person name="Dougan E. K."/>
            <person name="Rhodes N."/>
            <person name="Thang M."/>
            <person name="Chan C."/>
        </authorList>
    </citation>
    <scope>NUCLEOTIDE SEQUENCE</scope>
</reference>
<keyword evidence="1" id="KW-1133">Transmembrane helix</keyword>
<evidence type="ECO:0000256" key="1">
    <source>
        <dbReference type="SAM" id="Phobius"/>
    </source>
</evidence>
<organism evidence="2 3">
    <name type="scientific">Polarella glacialis</name>
    <name type="common">Dinoflagellate</name>
    <dbReference type="NCBI Taxonomy" id="89957"/>
    <lineage>
        <taxon>Eukaryota</taxon>
        <taxon>Sar</taxon>
        <taxon>Alveolata</taxon>
        <taxon>Dinophyceae</taxon>
        <taxon>Suessiales</taxon>
        <taxon>Suessiaceae</taxon>
        <taxon>Polarella</taxon>
    </lineage>
</organism>
<dbReference type="EMBL" id="CAJNNW010030990">
    <property type="protein sequence ID" value="CAE8705519.1"/>
    <property type="molecule type" value="Genomic_DNA"/>
</dbReference>
<name>A0A813KP36_POLGL</name>
<comment type="caution">
    <text evidence="2">The sequence shown here is derived from an EMBL/GenBank/DDBJ whole genome shotgun (WGS) entry which is preliminary data.</text>
</comment>
<gene>
    <name evidence="2" type="ORF">PGLA2088_LOCUS33729</name>
</gene>
<keyword evidence="1" id="KW-0812">Transmembrane</keyword>